<evidence type="ECO:0000256" key="3">
    <source>
        <dbReference type="ARBA" id="ARBA00022801"/>
    </source>
</evidence>
<keyword evidence="2" id="KW-0479">Metal-binding</keyword>
<reference evidence="6" key="1">
    <citation type="submission" date="2019-03" db="EMBL/GenBank/DDBJ databases">
        <title>Long read genome sequence of the mycoparasitic Pythium oligandrum ATCC 38472 isolated from sugarbeet rhizosphere.</title>
        <authorList>
            <person name="Gaulin E."/>
        </authorList>
    </citation>
    <scope>NUCLEOTIDE SEQUENCE</scope>
    <source>
        <strain evidence="6">ATCC 38472_TT</strain>
    </source>
</reference>
<comment type="caution">
    <text evidence="6">The sequence shown here is derived from an EMBL/GenBank/DDBJ whole genome shotgun (WGS) entry which is preliminary data.</text>
</comment>
<gene>
    <name evidence="6" type="ORF">Poli38472_001172</name>
</gene>
<dbReference type="SUPFAM" id="SSF55418">
    <property type="entry name" value="eIF4e-like"/>
    <property type="match status" value="1"/>
</dbReference>
<keyword evidence="3" id="KW-0378">Hydrolase</keyword>
<organism evidence="6 7">
    <name type="scientific">Pythium oligandrum</name>
    <name type="common">Mycoparasitic fungus</name>
    <dbReference type="NCBI Taxonomy" id="41045"/>
    <lineage>
        <taxon>Eukaryota</taxon>
        <taxon>Sar</taxon>
        <taxon>Stramenopiles</taxon>
        <taxon>Oomycota</taxon>
        <taxon>Peronosporomycetes</taxon>
        <taxon>Pythiales</taxon>
        <taxon>Pythiaceae</taxon>
        <taxon>Pythium</taxon>
    </lineage>
</organism>
<keyword evidence="7" id="KW-1185">Reference proteome</keyword>
<dbReference type="PANTHER" id="PTHR31977">
    <property type="entry name" value="UPF0696 PROTEIN C11ORF68"/>
    <property type="match status" value="1"/>
</dbReference>
<keyword evidence="4" id="KW-0694">RNA-binding</keyword>
<dbReference type="InterPro" id="IPR012677">
    <property type="entry name" value="Nucleotide-bd_a/b_plait_sf"/>
</dbReference>
<evidence type="ECO:0000256" key="4">
    <source>
        <dbReference type="PROSITE-ProRule" id="PRU00176"/>
    </source>
</evidence>
<dbReference type="Pfam" id="PF03571">
    <property type="entry name" value="Peptidase_M49"/>
    <property type="match status" value="1"/>
</dbReference>
<dbReference type="GO" id="GO:0016787">
    <property type="term" value="F:hydrolase activity"/>
    <property type="evidence" value="ECO:0007669"/>
    <property type="project" value="UniProtKB-KW"/>
</dbReference>
<dbReference type="GO" id="GO:0003723">
    <property type="term" value="F:RNA binding"/>
    <property type="evidence" value="ECO:0007669"/>
    <property type="project" value="UniProtKB-UniRule"/>
</dbReference>
<proteinExistence type="inferred from homology"/>
<dbReference type="InterPro" id="IPR015034">
    <property type="entry name" value="Bles03"/>
</dbReference>
<dbReference type="Gene3D" id="3.30.760.10">
    <property type="entry name" value="RNA Cap, Translation Initiation Factor Eif4e"/>
    <property type="match status" value="1"/>
</dbReference>
<name>A0A8K1FN52_PYTOL</name>
<evidence type="ECO:0000313" key="6">
    <source>
        <dbReference type="EMBL" id="TMW69016.1"/>
    </source>
</evidence>
<dbReference type="InterPro" id="IPR035979">
    <property type="entry name" value="RBD_domain_sf"/>
</dbReference>
<evidence type="ECO:0000259" key="5">
    <source>
        <dbReference type="PROSITE" id="PS50102"/>
    </source>
</evidence>
<dbReference type="SMART" id="SM00360">
    <property type="entry name" value="RRM"/>
    <property type="match status" value="1"/>
</dbReference>
<protein>
    <recommendedName>
        <fullName evidence="5">RRM domain-containing protein</fullName>
    </recommendedName>
</protein>
<dbReference type="InterPro" id="IPR039461">
    <property type="entry name" value="Peptidase_M49"/>
</dbReference>
<dbReference type="GO" id="GO:0046872">
    <property type="term" value="F:metal ion binding"/>
    <property type="evidence" value="ECO:0007669"/>
    <property type="project" value="UniProtKB-KW"/>
</dbReference>
<evidence type="ECO:0000313" key="7">
    <source>
        <dbReference type="Proteomes" id="UP000794436"/>
    </source>
</evidence>
<dbReference type="Proteomes" id="UP000794436">
    <property type="component" value="Unassembled WGS sequence"/>
</dbReference>
<comment type="similarity">
    <text evidence="1">Belongs to the UPF0696 family.</text>
</comment>
<evidence type="ECO:0000256" key="1">
    <source>
        <dbReference type="ARBA" id="ARBA00010568"/>
    </source>
</evidence>
<dbReference type="SUPFAM" id="SSF54928">
    <property type="entry name" value="RNA-binding domain, RBD"/>
    <property type="match status" value="1"/>
</dbReference>
<dbReference type="OrthoDB" id="67171at2759"/>
<sequence length="821" mass="92279">MSCTEQMRLYHATRAIAQTQKIAFLQSSAESPGILMLLQELFYSSMDSLSPGETILELHKTSAAKGLTEAILKFFKYVVLFYHNCGNYDLITGVKILPEVARYDLKEIISSSRIATKSASSKTSSSKKEAELVEFKPTQCYPFYGAGVTFVDSVRVNRTLEAHGICKRNTRILKKRDVSGGSILYTVVQPSVTAISEPIGVLPAHSSGKVRVYRGDFSHFLEKMIGSLQKSSDSEASKRVVESIAQVFADADETSLSSAFSTWKGTQDDVLDIFVDFFPVPKHRDPTGTRCAIESYVAVQNRVYQARLTRIIEHHVDDFVRFLPFHRLMRPHELLGQMTIQCVDLVATGRSRTVLPLNMPPQAADPVIPGPHKVLYIVNTTENYVRGVWSHEKREQLDAFFLPNDIELIDAARDQVHFLRFILEEVLSPTTTVFLTGMSNNQPSFDEFTAAYLPAELYIETSDEEDIAIEDDSDPEWFSYDFFIFRPIPSGRRQRTMESEVMEVDSVGGVDVHAPTLYPPQNPLQGSSECTVYVGSVHSSTTREELHALFASCGLILRISIPHDRGTGLPRGFAFVDFGTPDAAIRAVSISRTEIHGQAIEVRVIKRQEHEVRSSPVLQAPVVNHEPPDGQYGWKVFRGDQQSATRDVVAFLEQYRPSMWSERALAWICVQHLSEQSRQDEDIDGLVQEWEAICARPHPPPQASDVHLLSQKYRVLSGKWMVFCPREDVDRVWSSVVWALLSGHLGAVAKVSPVSLDPRNRNHVICVYADDYTNQNEVNRIRHGLTQIGLVKPLQFKPDAYTECGIYSKNPWGIPATMYSK</sequence>
<dbReference type="Gene3D" id="3.30.70.330">
    <property type="match status" value="1"/>
</dbReference>
<accession>A0A8K1FN52</accession>
<dbReference type="PANTHER" id="PTHR31977:SF1">
    <property type="entry name" value="UPF0696 PROTEIN C11ORF68"/>
    <property type="match status" value="1"/>
</dbReference>
<dbReference type="Pfam" id="PF08939">
    <property type="entry name" value="Bles03"/>
    <property type="match status" value="1"/>
</dbReference>
<evidence type="ECO:0000256" key="2">
    <source>
        <dbReference type="ARBA" id="ARBA00022723"/>
    </source>
</evidence>
<feature type="domain" description="RRM" evidence="5">
    <location>
        <begin position="530"/>
        <end position="607"/>
    </location>
</feature>
<dbReference type="AlphaFoldDB" id="A0A8K1FN52"/>
<dbReference type="InterPro" id="IPR000504">
    <property type="entry name" value="RRM_dom"/>
</dbReference>
<dbReference type="Pfam" id="PF00076">
    <property type="entry name" value="RRM_1"/>
    <property type="match status" value="1"/>
</dbReference>
<dbReference type="PROSITE" id="PS50102">
    <property type="entry name" value="RRM"/>
    <property type="match status" value="1"/>
</dbReference>
<dbReference type="InterPro" id="IPR023398">
    <property type="entry name" value="TIF_eIF4e-like"/>
</dbReference>
<dbReference type="EMBL" id="SPLM01000001">
    <property type="protein sequence ID" value="TMW69016.1"/>
    <property type="molecule type" value="Genomic_DNA"/>
</dbReference>